<comment type="cofactor">
    <cofactor evidence="12">
        <name>Zn(2+)</name>
        <dbReference type="ChEBI" id="CHEBI:29105"/>
    </cofactor>
    <text evidence="12">Binds 1 zinc ion per subunit.</text>
</comment>
<feature type="binding site" evidence="12">
    <location>
        <position position="235"/>
    </location>
    <ligand>
        <name>Zn(2+)</name>
        <dbReference type="ChEBI" id="CHEBI:29105"/>
    </ligand>
</feature>
<feature type="short sequence motif" description="'KMSKS' region" evidence="12">
    <location>
        <begin position="267"/>
        <end position="271"/>
    </location>
</feature>
<dbReference type="HAMAP" id="MF_00041">
    <property type="entry name" value="Cys_tRNA_synth"/>
    <property type="match status" value="1"/>
</dbReference>
<dbReference type="Pfam" id="PF01406">
    <property type="entry name" value="tRNA-synt_1e"/>
    <property type="match status" value="1"/>
</dbReference>
<comment type="subcellular location">
    <subcellularLocation>
        <location evidence="1 12">Cytoplasm</location>
    </subcellularLocation>
</comment>
<dbReference type="InterPro" id="IPR009080">
    <property type="entry name" value="tRNAsynth_Ia_anticodon-bd"/>
</dbReference>
<keyword evidence="8 12" id="KW-0862">Zinc</keyword>
<evidence type="ECO:0000259" key="13">
    <source>
        <dbReference type="SMART" id="SM00840"/>
    </source>
</evidence>
<evidence type="ECO:0000256" key="5">
    <source>
        <dbReference type="ARBA" id="ARBA00022598"/>
    </source>
</evidence>
<dbReference type="EMBL" id="CP071446">
    <property type="protein sequence ID" value="QTA37862.1"/>
    <property type="molecule type" value="Genomic_DNA"/>
</dbReference>
<dbReference type="PANTHER" id="PTHR10890:SF3">
    <property type="entry name" value="CYSTEINE--TRNA LIGASE, CYTOPLASMIC"/>
    <property type="match status" value="1"/>
</dbReference>
<dbReference type="InterPro" id="IPR015803">
    <property type="entry name" value="Cys-tRNA-ligase"/>
</dbReference>
<dbReference type="InterPro" id="IPR014729">
    <property type="entry name" value="Rossmann-like_a/b/a_fold"/>
</dbReference>
<dbReference type="InterPro" id="IPR032678">
    <property type="entry name" value="tRNA-synt_1_cat_dom"/>
</dbReference>
<organism evidence="14 15">
    <name type="scientific">Thermosipho ferrireducens</name>
    <dbReference type="NCBI Taxonomy" id="2571116"/>
    <lineage>
        <taxon>Bacteria</taxon>
        <taxon>Thermotogati</taxon>
        <taxon>Thermotogota</taxon>
        <taxon>Thermotogae</taxon>
        <taxon>Thermotogales</taxon>
        <taxon>Fervidobacteriaceae</taxon>
        <taxon>Thermosipho</taxon>
    </lineage>
</organism>
<keyword evidence="15" id="KW-1185">Reference proteome</keyword>
<comment type="catalytic activity">
    <reaction evidence="12">
        <text>tRNA(Cys) + L-cysteine + ATP = L-cysteinyl-tRNA(Cys) + AMP + diphosphate</text>
        <dbReference type="Rhea" id="RHEA:17773"/>
        <dbReference type="Rhea" id="RHEA-COMP:9661"/>
        <dbReference type="Rhea" id="RHEA-COMP:9679"/>
        <dbReference type="ChEBI" id="CHEBI:30616"/>
        <dbReference type="ChEBI" id="CHEBI:33019"/>
        <dbReference type="ChEBI" id="CHEBI:35235"/>
        <dbReference type="ChEBI" id="CHEBI:78442"/>
        <dbReference type="ChEBI" id="CHEBI:78517"/>
        <dbReference type="ChEBI" id="CHEBI:456215"/>
        <dbReference type="EC" id="6.1.1.16"/>
    </reaction>
</comment>
<gene>
    <name evidence="12" type="primary">cysS</name>
    <name evidence="14" type="ORF">JYK00_09095</name>
</gene>
<feature type="binding site" evidence="12">
    <location>
        <position position="270"/>
    </location>
    <ligand>
        <name>ATP</name>
        <dbReference type="ChEBI" id="CHEBI:30616"/>
    </ligand>
</feature>
<accession>A0ABX7S8B4</accession>
<feature type="binding site" evidence="12">
    <location>
        <position position="29"/>
    </location>
    <ligand>
        <name>Zn(2+)</name>
        <dbReference type="ChEBI" id="CHEBI:29105"/>
    </ligand>
</feature>
<evidence type="ECO:0000256" key="1">
    <source>
        <dbReference type="ARBA" id="ARBA00004496"/>
    </source>
</evidence>
<dbReference type="InterPro" id="IPR024909">
    <property type="entry name" value="Cys-tRNA/MSH_ligase"/>
</dbReference>
<feature type="domain" description="Cysteinyl-tRNA synthetase class Ia DALR" evidence="13">
    <location>
        <begin position="349"/>
        <end position="411"/>
    </location>
</feature>
<evidence type="ECO:0000313" key="14">
    <source>
        <dbReference type="EMBL" id="QTA37862.1"/>
    </source>
</evidence>
<keyword evidence="9 12" id="KW-0067">ATP-binding</keyword>
<evidence type="ECO:0000256" key="12">
    <source>
        <dbReference type="HAMAP-Rule" id="MF_00041"/>
    </source>
</evidence>
<proteinExistence type="inferred from homology"/>
<dbReference type="SUPFAM" id="SSF52374">
    <property type="entry name" value="Nucleotidylyl transferase"/>
    <property type="match status" value="1"/>
</dbReference>
<dbReference type="NCBIfam" id="TIGR00435">
    <property type="entry name" value="cysS"/>
    <property type="match status" value="1"/>
</dbReference>
<dbReference type="Gene3D" id="1.20.120.1910">
    <property type="entry name" value="Cysteine-tRNA ligase, C-terminal anti-codon recognition domain"/>
    <property type="match status" value="1"/>
</dbReference>
<keyword evidence="7 12" id="KW-0547">Nucleotide-binding</keyword>
<dbReference type="PRINTS" id="PR00983">
    <property type="entry name" value="TRNASYNTHCYS"/>
</dbReference>
<keyword evidence="6 12" id="KW-0479">Metal-binding</keyword>
<dbReference type="SMART" id="SM00840">
    <property type="entry name" value="DALR_2"/>
    <property type="match status" value="1"/>
</dbReference>
<evidence type="ECO:0000256" key="4">
    <source>
        <dbReference type="ARBA" id="ARBA00022490"/>
    </source>
</evidence>
<sequence>MAVYITNTETGKKEKLRTMEPGVVKMYVCGPTVYNYIHIGNARPAVTFDAFRRFLEYKGYRVIMVQNFTDIDDKIIREANEWGVSFKDVADTFIMEYWKDAHALGIRAANFHPRTTDFVKEIIEMVEKLIAKEIAYVVENGDVYFSVRKFEKYGSLSGKNIDDLLAGARIEVNSLKKDPLDFVLWKSAKPSEPNWESPWGCGRPGWHIECSVMSQELLGDTFDIHAGGEDLIFPHHEDEKAQSEALTGKPFALQWMHNAMIIIRGDKMSKSLGNVFMVREAVRRYGKDAVKLFLLSKHYRTPIEFSPEILEDNKRAASRVLKTLKRYEEKYSYPLVPKRDAWLNEKEAEFIEALEDDFNTPKAIAILFETAKELNRAMDGGDEDKALKAYHLITRVFGSILGIFEEGSYYEERKDTAGEKVLEKIIEIRNKFRKEKNYIAADLIRDGLKELGIQLFDTADGTKWEKIDGGE</sequence>
<evidence type="ECO:0000256" key="9">
    <source>
        <dbReference type="ARBA" id="ARBA00022840"/>
    </source>
</evidence>
<dbReference type="Pfam" id="PF09190">
    <property type="entry name" value="DALR_2"/>
    <property type="match status" value="1"/>
</dbReference>
<comment type="subunit">
    <text evidence="3 12">Monomer.</text>
</comment>
<feature type="binding site" evidence="12">
    <location>
        <position position="210"/>
    </location>
    <ligand>
        <name>Zn(2+)</name>
        <dbReference type="ChEBI" id="CHEBI:29105"/>
    </ligand>
</feature>
<evidence type="ECO:0000256" key="2">
    <source>
        <dbReference type="ARBA" id="ARBA00005594"/>
    </source>
</evidence>
<dbReference type="GO" id="GO:0004817">
    <property type="term" value="F:cysteine-tRNA ligase activity"/>
    <property type="evidence" value="ECO:0007669"/>
    <property type="project" value="UniProtKB-EC"/>
</dbReference>
<evidence type="ECO:0000256" key="11">
    <source>
        <dbReference type="ARBA" id="ARBA00023146"/>
    </source>
</evidence>
<feature type="short sequence motif" description="'HIGH' region" evidence="12">
    <location>
        <begin position="31"/>
        <end position="41"/>
    </location>
</feature>
<dbReference type="SUPFAM" id="SSF47323">
    <property type="entry name" value="Anticodon-binding domain of a subclass of class I aminoacyl-tRNA synthetases"/>
    <property type="match status" value="1"/>
</dbReference>
<protein>
    <recommendedName>
        <fullName evidence="12">Cysteine--tRNA ligase</fullName>
        <ecNumber evidence="12">6.1.1.16</ecNumber>
    </recommendedName>
    <alternativeName>
        <fullName evidence="12">Cysteinyl-tRNA synthetase</fullName>
        <shortName evidence="12">CysRS</shortName>
    </alternativeName>
</protein>
<evidence type="ECO:0000256" key="6">
    <source>
        <dbReference type="ARBA" id="ARBA00022723"/>
    </source>
</evidence>
<comment type="similarity">
    <text evidence="2 12">Belongs to the class-I aminoacyl-tRNA synthetase family.</text>
</comment>
<dbReference type="PANTHER" id="PTHR10890">
    <property type="entry name" value="CYSTEINYL-TRNA SYNTHETASE"/>
    <property type="match status" value="1"/>
</dbReference>
<evidence type="ECO:0000313" key="15">
    <source>
        <dbReference type="Proteomes" id="UP000671862"/>
    </source>
</evidence>
<keyword evidence="10 12" id="KW-0648">Protein biosynthesis</keyword>
<name>A0ABX7S8B4_9BACT</name>
<evidence type="ECO:0000256" key="7">
    <source>
        <dbReference type="ARBA" id="ARBA00022741"/>
    </source>
</evidence>
<reference evidence="14 15" key="1">
    <citation type="submission" date="2021-03" db="EMBL/GenBank/DDBJ databases">
        <title>Thermosipho ferrireducens sp.nov., an anaerobic thermophilic iron-reducing bacterium isolated from a deep-sea hydrothermal sulfide deposits.</title>
        <authorList>
            <person name="Zeng X."/>
            <person name="Chen Y."/>
            <person name="Shao Z."/>
        </authorList>
    </citation>
    <scope>NUCLEOTIDE SEQUENCE [LARGE SCALE GENOMIC DNA]</scope>
    <source>
        <strain evidence="14 15">JL129W03</strain>
    </source>
</reference>
<feature type="binding site" evidence="12">
    <location>
        <position position="239"/>
    </location>
    <ligand>
        <name>Zn(2+)</name>
        <dbReference type="ChEBI" id="CHEBI:29105"/>
    </ligand>
</feature>
<evidence type="ECO:0000256" key="8">
    <source>
        <dbReference type="ARBA" id="ARBA00022833"/>
    </source>
</evidence>
<keyword evidence="5 12" id="KW-0436">Ligase</keyword>
<keyword evidence="11 12" id="KW-0030">Aminoacyl-tRNA synthetase</keyword>
<dbReference type="EC" id="6.1.1.16" evidence="12"/>
<dbReference type="InterPro" id="IPR015273">
    <property type="entry name" value="Cys-tRNA-synt_Ia_DALR"/>
</dbReference>
<dbReference type="CDD" id="cd00672">
    <property type="entry name" value="CysRS_core"/>
    <property type="match status" value="1"/>
</dbReference>
<keyword evidence="4 12" id="KW-0963">Cytoplasm</keyword>
<evidence type="ECO:0000256" key="10">
    <source>
        <dbReference type="ARBA" id="ARBA00022917"/>
    </source>
</evidence>
<dbReference type="RefSeq" id="WP_207566583.1">
    <property type="nucleotide sequence ID" value="NZ_CP071446.1"/>
</dbReference>
<evidence type="ECO:0000256" key="3">
    <source>
        <dbReference type="ARBA" id="ARBA00011245"/>
    </source>
</evidence>
<dbReference type="Gene3D" id="3.40.50.620">
    <property type="entry name" value="HUPs"/>
    <property type="match status" value="1"/>
</dbReference>
<dbReference type="Proteomes" id="UP000671862">
    <property type="component" value="Chromosome"/>
</dbReference>